<dbReference type="InterPro" id="IPR014722">
    <property type="entry name" value="Rib_uL2_dom2"/>
</dbReference>
<dbReference type="HAMAP" id="MF_01384">
    <property type="entry name" value="UreD"/>
    <property type="match status" value="1"/>
</dbReference>
<evidence type="ECO:0000256" key="7">
    <source>
        <dbReference type="ARBA" id="ARBA00023274"/>
    </source>
</evidence>
<dbReference type="PANTHER" id="PTHR33643">
    <property type="entry name" value="UREASE ACCESSORY PROTEIN D"/>
    <property type="match status" value="1"/>
</dbReference>
<reference evidence="13 14" key="1">
    <citation type="journal article" date="2024" name="J Genomics">
        <title>Draft genome sequencing and assembly of Favolaschia claudopus CIRM-BRFM 2984 isolated from oak limbs.</title>
        <authorList>
            <person name="Navarro D."/>
            <person name="Drula E."/>
            <person name="Chaduli D."/>
            <person name="Cazenave R."/>
            <person name="Ahrendt S."/>
            <person name="Wang J."/>
            <person name="Lipzen A."/>
            <person name="Daum C."/>
            <person name="Barry K."/>
            <person name="Grigoriev I.V."/>
            <person name="Favel A."/>
            <person name="Rosso M.N."/>
            <person name="Martin F."/>
        </authorList>
    </citation>
    <scope>NUCLEOTIDE SEQUENCE [LARGE SCALE GENOMIC DNA]</scope>
    <source>
        <strain evidence="13 14">CIRM-BRFM 2984</strain>
    </source>
</reference>
<evidence type="ECO:0000256" key="9">
    <source>
        <dbReference type="ARBA" id="ARBA00069872"/>
    </source>
</evidence>
<keyword evidence="6" id="KW-0143">Chaperone</keyword>
<dbReference type="Gene3D" id="2.30.30.30">
    <property type="match status" value="1"/>
</dbReference>
<gene>
    <name evidence="13" type="ORF">R3P38DRAFT_3382952</name>
</gene>
<evidence type="ECO:0000256" key="5">
    <source>
        <dbReference type="ARBA" id="ARBA00023128"/>
    </source>
</evidence>
<evidence type="ECO:0000313" key="14">
    <source>
        <dbReference type="Proteomes" id="UP001362999"/>
    </source>
</evidence>
<name>A0AAW0EFZ5_9AGAR</name>
<accession>A0AAW0EFZ5</accession>
<organism evidence="13 14">
    <name type="scientific">Favolaschia claudopus</name>
    <dbReference type="NCBI Taxonomy" id="2862362"/>
    <lineage>
        <taxon>Eukaryota</taxon>
        <taxon>Fungi</taxon>
        <taxon>Dikarya</taxon>
        <taxon>Basidiomycota</taxon>
        <taxon>Agaricomycotina</taxon>
        <taxon>Agaricomycetes</taxon>
        <taxon>Agaricomycetidae</taxon>
        <taxon>Agaricales</taxon>
        <taxon>Marasmiineae</taxon>
        <taxon>Mycenaceae</taxon>
        <taxon>Favolaschia</taxon>
    </lineage>
</organism>
<dbReference type="SUPFAM" id="SSF50104">
    <property type="entry name" value="Translation proteins SH3-like domain"/>
    <property type="match status" value="1"/>
</dbReference>
<dbReference type="Pfam" id="PF01774">
    <property type="entry name" value="UreD"/>
    <property type="match status" value="1"/>
</dbReference>
<sequence length="587" mass="64362">MAQNGCGRICVEMHGSEVVFSELSSTYPLKLLSPRTRSVGVVYLITYGGGLVSGDSVSLAVQVGSKAKLVLLSQGSTKVFKFRPGQRAASIGALQVTTQRMDFDVAGGGALFLLPDPVTCFEKASYNQIQTFRLASDASLVMLDWVTSGRKSRGEEWVFSRYYSVNEIVVDGRRVAKDRLAPYGCYAMLLLYGPQVQTVIEQLREEYGAIQVFKTAEPAELLWSFSELGDGGAVLDEAMSRTKAVFKTYKPVSPGIRHLKRPLNPHIWQGRPVLQLTLPKRKSGGRNARGRITVRHRGGGHKQRIRTVDFRREEPGIHDVVRIEYDPGRSAHIALLKNRDPNAQGAKLWSYIVAPEGIRAGDEVQSFRQGIPEGFVPGLDIARLNGTVGDDSEFEETSQEDLLQQQLEQSSSQSLALGLLRTLTLKPGNVLRLKLIPIGTVIHNVALSPTGPAILVRSAGSAAQVVGYDSRYTHVRLQSGEVRKVLQDCCATIGRVSNPLWKGRNLGKAGRARWLGRRPSVRGVAMNANDHPHGGGRGRSKSDKHPVSIWGWGTKGTRTRKPGPKGPKNSNKMVIRERPRGKAVRSN</sequence>
<dbReference type="FunFam" id="4.10.950.10:FF:000001">
    <property type="entry name" value="50S ribosomal protein L2"/>
    <property type="match status" value="1"/>
</dbReference>
<dbReference type="Gene3D" id="2.40.50.140">
    <property type="entry name" value="Nucleic acid-binding proteins"/>
    <property type="match status" value="1"/>
</dbReference>
<comment type="caution">
    <text evidence="13">The sequence shown here is derived from an EMBL/GenBank/DDBJ whole genome shotgun (WGS) entry which is preliminary data.</text>
</comment>
<dbReference type="GO" id="GO:0003723">
    <property type="term" value="F:RNA binding"/>
    <property type="evidence" value="ECO:0007669"/>
    <property type="project" value="InterPro"/>
</dbReference>
<dbReference type="SUPFAM" id="SSF50249">
    <property type="entry name" value="Nucleic acid-binding proteins"/>
    <property type="match status" value="1"/>
</dbReference>
<dbReference type="GO" id="GO:0016151">
    <property type="term" value="F:nickel cation binding"/>
    <property type="evidence" value="ECO:0007669"/>
    <property type="project" value="InterPro"/>
</dbReference>
<dbReference type="InterPro" id="IPR022671">
    <property type="entry name" value="Ribosomal_uL2_CS"/>
</dbReference>
<dbReference type="SMART" id="SM01382">
    <property type="entry name" value="Ribosomal_L2_C"/>
    <property type="match status" value="1"/>
</dbReference>
<dbReference type="InterPro" id="IPR022666">
    <property type="entry name" value="Ribosomal_uL2_RNA-bd_dom"/>
</dbReference>
<dbReference type="NCBIfam" id="TIGR01171">
    <property type="entry name" value="rplB_bact"/>
    <property type="match status" value="1"/>
</dbReference>
<evidence type="ECO:0000256" key="4">
    <source>
        <dbReference type="ARBA" id="ARBA00022980"/>
    </source>
</evidence>
<dbReference type="InterPro" id="IPR022669">
    <property type="entry name" value="Ribosomal_uL2_C"/>
</dbReference>
<evidence type="ECO:0000256" key="3">
    <source>
        <dbReference type="ARBA" id="ARBA00007177"/>
    </source>
</evidence>
<dbReference type="InterPro" id="IPR005880">
    <property type="entry name" value="Ribosomal_uL2_bac/org-type"/>
</dbReference>
<comment type="function">
    <text evidence="8">Component of the mitochondrial ribosome (mitoribosome), a dedicated translation machinery responsible for the synthesis of mitochondrial genome-encoded proteins, including at least some of the essential transmembrane subunits of the mitochondrial respiratory chain. The mitoribosomes are attached to the mitochondrial inner membrane and translation products are cotranslationally integrated into the membrane.</text>
</comment>
<feature type="region of interest" description="Disordered" evidence="10">
    <location>
        <begin position="524"/>
        <end position="587"/>
    </location>
</feature>
<dbReference type="GO" id="GO:0005739">
    <property type="term" value="C:mitochondrion"/>
    <property type="evidence" value="ECO:0007669"/>
    <property type="project" value="UniProtKB-SubCell"/>
</dbReference>
<dbReference type="GO" id="GO:0003735">
    <property type="term" value="F:structural constituent of ribosome"/>
    <property type="evidence" value="ECO:0007669"/>
    <property type="project" value="InterPro"/>
</dbReference>
<dbReference type="Pfam" id="PF03947">
    <property type="entry name" value="Ribosomal_L2_C"/>
    <property type="match status" value="1"/>
</dbReference>
<dbReference type="Proteomes" id="UP001362999">
    <property type="component" value="Unassembled WGS sequence"/>
</dbReference>
<dbReference type="PROSITE" id="PS00467">
    <property type="entry name" value="RIBOSOMAL_L2"/>
    <property type="match status" value="1"/>
</dbReference>
<dbReference type="InterPro" id="IPR014726">
    <property type="entry name" value="Ribosomal_uL2_dom3"/>
</dbReference>
<feature type="domain" description="Large ribosomal subunit protein uL2 C-terminal" evidence="11">
    <location>
        <begin position="425"/>
        <end position="553"/>
    </location>
</feature>
<dbReference type="FunFam" id="2.30.30.30:FF:000001">
    <property type="entry name" value="50S ribosomal protein L2"/>
    <property type="match status" value="1"/>
</dbReference>
<protein>
    <recommendedName>
        <fullName evidence="9">Large ribosomal subunit protein uL2m</fullName>
    </recommendedName>
</protein>
<dbReference type="GO" id="GO:0016740">
    <property type="term" value="F:transferase activity"/>
    <property type="evidence" value="ECO:0007669"/>
    <property type="project" value="InterPro"/>
</dbReference>
<comment type="similarity">
    <text evidence="3">Belongs to the UreD family.</text>
</comment>
<evidence type="ECO:0000256" key="2">
    <source>
        <dbReference type="ARBA" id="ARBA00005636"/>
    </source>
</evidence>
<evidence type="ECO:0000256" key="8">
    <source>
        <dbReference type="ARBA" id="ARBA00037226"/>
    </source>
</evidence>
<dbReference type="InterPro" id="IPR002669">
    <property type="entry name" value="UreD"/>
</dbReference>
<dbReference type="InterPro" id="IPR012340">
    <property type="entry name" value="NA-bd_OB-fold"/>
</dbReference>
<dbReference type="Gene3D" id="4.10.950.10">
    <property type="entry name" value="Ribosomal protein L2, domain 3"/>
    <property type="match status" value="1"/>
</dbReference>
<evidence type="ECO:0000256" key="1">
    <source>
        <dbReference type="ARBA" id="ARBA00004173"/>
    </source>
</evidence>
<evidence type="ECO:0000259" key="11">
    <source>
        <dbReference type="SMART" id="SM01382"/>
    </source>
</evidence>
<keyword evidence="4" id="KW-0689">Ribosomal protein</keyword>
<comment type="subcellular location">
    <subcellularLocation>
        <location evidence="1">Mitochondrion</location>
    </subcellularLocation>
</comment>
<dbReference type="FunFam" id="2.40.50.140:FF:000128">
    <property type="entry name" value="50S ribosomal protein L2"/>
    <property type="match status" value="1"/>
</dbReference>
<feature type="domain" description="Large ribosomal subunit protein uL2 RNA-binding" evidence="12">
    <location>
        <begin position="285"/>
        <end position="366"/>
    </location>
</feature>
<evidence type="ECO:0000256" key="6">
    <source>
        <dbReference type="ARBA" id="ARBA00023186"/>
    </source>
</evidence>
<dbReference type="InterPro" id="IPR008991">
    <property type="entry name" value="Translation_prot_SH3-like_sf"/>
</dbReference>
<dbReference type="EMBL" id="JAWWNJ010000001">
    <property type="protein sequence ID" value="KAK7064327.1"/>
    <property type="molecule type" value="Genomic_DNA"/>
</dbReference>
<keyword evidence="5" id="KW-0496">Mitochondrion</keyword>
<dbReference type="Pfam" id="PF00181">
    <property type="entry name" value="Ribosomal_L2_N"/>
    <property type="match status" value="1"/>
</dbReference>
<dbReference type="PANTHER" id="PTHR33643:SF1">
    <property type="entry name" value="UREASE ACCESSORY PROTEIN D"/>
    <property type="match status" value="1"/>
</dbReference>
<keyword evidence="14" id="KW-1185">Reference proteome</keyword>
<proteinExistence type="inferred from homology"/>
<evidence type="ECO:0000256" key="10">
    <source>
        <dbReference type="SAM" id="MobiDB-lite"/>
    </source>
</evidence>
<dbReference type="GO" id="GO:0015934">
    <property type="term" value="C:large ribosomal subunit"/>
    <property type="evidence" value="ECO:0007669"/>
    <property type="project" value="InterPro"/>
</dbReference>
<keyword evidence="7" id="KW-0687">Ribonucleoprotein</keyword>
<dbReference type="SMART" id="SM01383">
    <property type="entry name" value="Ribosomal_L2"/>
    <property type="match status" value="1"/>
</dbReference>
<dbReference type="GO" id="GO:0006412">
    <property type="term" value="P:translation"/>
    <property type="evidence" value="ECO:0007669"/>
    <property type="project" value="InterPro"/>
</dbReference>
<comment type="similarity">
    <text evidence="2">Belongs to the universal ribosomal protein uL2 family.</text>
</comment>
<evidence type="ECO:0000313" key="13">
    <source>
        <dbReference type="EMBL" id="KAK7064327.1"/>
    </source>
</evidence>
<dbReference type="AlphaFoldDB" id="A0AAW0EFZ5"/>
<evidence type="ECO:0000259" key="12">
    <source>
        <dbReference type="SMART" id="SM01383"/>
    </source>
</evidence>